<evidence type="ECO:0000259" key="3">
    <source>
        <dbReference type="PROSITE" id="PS50835"/>
    </source>
</evidence>
<dbReference type="Pfam" id="PF13895">
    <property type="entry name" value="Ig_2"/>
    <property type="match status" value="1"/>
</dbReference>
<feature type="domain" description="Ig-like" evidence="3">
    <location>
        <begin position="13"/>
        <end position="117"/>
    </location>
</feature>
<reference evidence="4 5" key="1">
    <citation type="submission" date="2020-02" db="EMBL/GenBank/DDBJ databases">
        <title>A chromosome-scale genome assembly of the black bullhead catfish (Ameiurus melas).</title>
        <authorList>
            <person name="Wen M."/>
            <person name="Zham M."/>
            <person name="Cabau C."/>
            <person name="Klopp C."/>
            <person name="Donnadieu C."/>
            <person name="Roques C."/>
            <person name="Bouchez O."/>
            <person name="Lampietro C."/>
            <person name="Jouanno E."/>
            <person name="Herpin A."/>
            <person name="Louis A."/>
            <person name="Berthelot C."/>
            <person name="Parey E."/>
            <person name="Roest-Crollius H."/>
            <person name="Braasch I."/>
            <person name="Postlethwait J."/>
            <person name="Robinson-Rechavi M."/>
            <person name="Echchiki A."/>
            <person name="Begum T."/>
            <person name="Montfort J."/>
            <person name="Schartl M."/>
            <person name="Bobe J."/>
            <person name="Guiguen Y."/>
        </authorList>
    </citation>
    <scope>NUCLEOTIDE SEQUENCE [LARGE SCALE GENOMIC DNA]</scope>
    <source>
        <strain evidence="4">M_S1</strain>
        <tissue evidence="4">Blood</tissue>
    </source>
</reference>
<keyword evidence="1" id="KW-0472">Membrane</keyword>
<dbReference type="InterPro" id="IPR013783">
    <property type="entry name" value="Ig-like_fold"/>
</dbReference>
<comment type="caution">
    <text evidence="4">The sequence shown here is derived from an EMBL/GenBank/DDBJ whole genome shotgun (WGS) entry which is preliminary data.</text>
</comment>
<feature type="domain" description="Ig-like" evidence="3">
    <location>
        <begin position="125"/>
        <end position="191"/>
    </location>
</feature>
<keyword evidence="2" id="KW-0732">Signal</keyword>
<gene>
    <name evidence="4" type="ORF">AMELA_G00082290</name>
</gene>
<name>A0A7J6B0H9_AMEME</name>
<keyword evidence="1" id="KW-0812">Transmembrane</keyword>
<dbReference type="PROSITE" id="PS50835">
    <property type="entry name" value="IG_LIKE"/>
    <property type="match status" value="3"/>
</dbReference>
<evidence type="ECO:0000313" key="5">
    <source>
        <dbReference type="Proteomes" id="UP000593565"/>
    </source>
</evidence>
<dbReference type="EMBL" id="JAAGNN010000006">
    <property type="protein sequence ID" value="KAF4088376.1"/>
    <property type="molecule type" value="Genomic_DNA"/>
</dbReference>
<dbReference type="SMART" id="SM00409">
    <property type="entry name" value="IG"/>
    <property type="match status" value="4"/>
</dbReference>
<feature type="domain" description="Ig-like" evidence="3">
    <location>
        <begin position="321"/>
        <end position="406"/>
    </location>
</feature>
<evidence type="ECO:0000313" key="4">
    <source>
        <dbReference type="EMBL" id="KAF4088376.1"/>
    </source>
</evidence>
<dbReference type="Gene3D" id="2.60.40.10">
    <property type="entry name" value="Immunoglobulins"/>
    <property type="match status" value="4"/>
</dbReference>
<feature type="signal peptide" evidence="2">
    <location>
        <begin position="1"/>
        <end position="16"/>
    </location>
</feature>
<dbReference type="InterPro" id="IPR003599">
    <property type="entry name" value="Ig_sub"/>
</dbReference>
<dbReference type="PANTHER" id="PTHR11422">
    <property type="entry name" value="T-CELL SURFACE GLYCOPROTEIN CD4"/>
    <property type="match status" value="1"/>
</dbReference>
<keyword evidence="1" id="KW-1133">Transmembrane helix</keyword>
<dbReference type="CDD" id="cd12087">
    <property type="entry name" value="TM_EGFR-like"/>
    <property type="match status" value="1"/>
</dbReference>
<dbReference type="Proteomes" id="UP000593565">
    <property type="component" value="Unassembled WGS sequence"/>
</dbReference>
<proteinExistence type="predicted"/>
<feature type="chain" id="PRO_5029769091" description="Ig-like domain-containing protein" evidence="2">
    <location>
        <begin position="17"/>
        <end position="470"/>
    </location>
</feature>
<keyword evidence="5" id="KW-1185">Reference proteome</keyword>
<evidence type="ECO:0000256" key="2">
    <source>
        <dbReference type="SAM" id="SignalP"/>
    </source>
</evidence>
<organism evidence="4 5">
    <name type="scientific">Ameiurus melas</name>
    <name type="common">Black bullhead</name>
    <name type="synonym">Silurus melas</name>
    <dbReference type="NCBI Taxonomy" id="219545"/>
    <lineage>
        <taxon>Eukaryota</taxon>
        <taxon>Metazoa</taxon>
        <taxon>Chordata</taxon>
        <taxon>Craniata</taxon>
        <taxon>Vertebrata</taxon>
        <taxon>Euteleostomi</taxon>
        <taxon>Actinopterygii</taxon>
        <taxon>Neopterygii</taxon>
        <taxon>Teleostei</taxon>
        <taxon>Ostariophysi</taxon>
        <taxon>Siluriformes</taxon>
        <taxon>Ictaluridae</taxon>
        <taxon>Ameiurus</taxon>
    </lineage>
</organism>
<dbReference type="PANTHER" id="PTHR11422:SF0">
    <property type="entry name" value="T-CELL SURFACE GLYCOPROTEIN CD4"/>
    <property type="match status" value="1"/>
</dbReference>
<protein>
    <recommendedName>
        <fullName evidence="3">Ig-like domain-containing protein</fullName>
    </recommendedName>
</protein>
<dbReference type="InterPro" id="IPR036179">
    <property type="entry name" value="Ig-like_dom_sf"/>
</dbReference>
<dbReference type="SUPFAM" id="SSF48726">
    <property type="entry name" value="Immunoglobulin"/>
    <property type="match status" value="4"/>
</dbReference>
<evidence type="ECO:0000256" key="1">
    <source>
        <dbReference type="SAM" id="Phobius"/>
    </source>
</evidence>
<dbReference type="InterPro" id="IPR007110">
    <property type="entry name" value="Ig-like_dom"/>
</dbReference>
<sequence length="470" mass="51938">MIFLLGLLLLLAPCHSAADGPRVIFAQIGNSVTLPRKMWEKEDKIYVNWYFEKNILISRNPTSSSSKPVDGRFSLSPDSSLIISTVDKSDFGIFKCEQHHLMDTTADTYILYEVTMSTPPPLLVGSSLDLSCEIALEGLKLVRDIRWLGPDNTSYKGSSNSNKHTLKVTKVSSIHSGKWTCAVLYGSRTLNAKTDVIIVDLDSSPPDPIYTSDSSINFPIPCSLSSKISWPIVNATGVTGGSWHFTPLKTSESSLHLLKLQLGPSPAWKFPNGTPNSLMETELKNDELSVKISKVSINDRGNYTCRLEFGSRTLSRSVQVEVLQVTSSESKVIYEGNTVNLTCTLGHHMTPDLEVNWIPPRGSSLLNRSPPPLTMLSIPHVSVKDSGRWTCVLKKNATQLTSATISLKIEKAPVNIWLVVAILGGLLAFILLAVITVFIIRRQRQVTRYRCRKGKVCCCKTPKPKGFYKT</sequence>
<dbReference type="AlphaFoldDB" id="A0A7J6B0H9"/>
<accession>A0A7J6B0H9</accession>
<feature type="transmembrane region" description="Helical" evidence="1">
    <location>
        <begin position="416"/>
        <end position="440"/>
    </location>
</feature>